<accession>A0A8B9N7P3</accession>
<reference evidence="2" key="2">
    <citation type="submission" date="2025-09" db="UniProtKB">
        <authorList>
            <consortium name="Ensembl"/>
        </authorList>
    </citation>
    <scope>IDENTIFICATION</scope>
</reference>
<dbReference type="AlphaFoldDB" id="A0A8B9N7P3"/>
<sequence>DGLFTSYFFLCLFYFLQKRQILVTVIEICLPLLFAAILIALRHRVHSISHPNATVYPPESVDDLPGFFYRRHPSNPWELAYVPSNSSAVRSIAEAVERHLCFFFSPSAAQGFASERDFEEYVKSDNRSGSVLAAVVFKHRFPQSAAPLPLQVDYELRFKYSPRNAPRSEQTGLNPNLDRDWHTSYLFPLFQLPGPREAKFADGGTPGEGCLSSATGYFVAKGMGVMFCTATQLVTEIH</sequence>
<feature type="transmembrane region" description="Helical" evidence="1">
    <location>
        <begin position="20"/>
        <end position="41"/>
    </location>
</feature>
<dbReference type="Ensembl" id="ENSANIT00000020534.1">
    <property type="protein sequence ID" value="ENSANIP00000019867.1"/>
    <property type="gene ID" value="ENSANIG00000013550.1"/>
</dbReference>
<evidence type="ECO:0000313" key="3">
    <source>
        <dbReference type="Proteomes" id="UP000694541"/>
    </source>
</evidence>
<keyword evidence="1" id="KW-0472">Membrane</keyword>
<proteinExistence type="predicted"/>
<keyword evidence="1" id="KW-1133">Transmembrane helix</keyword>
<reference evidence="2" key="1">
    <citation type="submission" date="2025-08" db="UniProtKB">
        <authorList>
            <consortium name="Ensembl"/>
        </authorList>
    </citation>
    <scope>IDENTIFICATION</scope>
</reference>
<keyword evidence="3" id="KW-1185">Reference proteome</keyword>
<evidence type="ECO:0000313" key="2">
    <source>
        <dbReference type="Ensembl" id="ENSANIP00000019867.1"/>
    </source>
</evidence>
<name>A0A8B9N7P3_9AVES</name>
<keyword evidence="1" id="KW-0812">Transmembrane</keyword>
<evidence type="ECO:0000256" key="1">
    <source>
        <dbReference type="SAM" id="Phobius"/>
    </source>
</evidence>
<protein>
    <submittedName>
        <fullName evidence="2">Uncharacterized protein</fullName>
    </submittedName>
</protein>
<organism evidence="2 3">
    <name type="scientific">Accipiter nisus</name>
    <name type="common">Eurasian sparrowhawk</name>
    <dbReference type="NCBI Taxonomy" id="211598"/>
    <lineage>
        <taxon>Eukaryota</taxon>
        <taxon>Metazoa</taxon>
        <taxon>Chordata</taxon>
        <taxon>Craniata</taxon>
        <taxon>Vertebrata</taxon>
        <taxon>Euteleostomi</taxon>
        <taxon>Archelosauria</taxon>
        <taxon>Archosauria</taxon>
        <taxon>Dinosauria</taxon>
        <taxon>Saurischia</taxon>
        <taxon>Theropoda</taxon>
        <taxon>Coelurosauria</taxon>
        <taxon>Aves</taxon>
        <taxon>Neognathae</taxon>
        <taxon>Neoaves</taxon>
        <taxon>Telluraves</taxon>
        <taxon>Accipitrimorphae</taxon>
        <taxon>Accipitriformes</taxon>
        <taxon>Accipitridae</taxon>
        <taxon>Accipitrinae</taxon>
        <taxon>Accipiter</taxon>
    </lineage>
</organism>
<dbReference type="Proteomes" id="UP000694541">
    <property type="component" value="Unplaced"/>
</dbReference>